<reference evidence="1" key="1">
    <citation type="submission" date="2020-05" db="EMBL/GenBank/DDBJ databases">
        <title>Large-scale comparative analyses of tick genomes elucidate their genetic diversity and vector capacities.</title>
        <authorList>
            <person name="Jia N."/>
            <person name="Wang J."/>
            <person name="Shi W."/>
            <person name="Du L."/>
            <person name="Sun Y."/>
            <person name="Zhan W."/>
            <person name="Jiang J."/>
            <person name="Wang Q."/>
            <person name="Zhang B."/>
            <person name="Ji P."/>
            <person name="Sakyi L.B."/>
            <person name="Cui X."/>
            <person name="Yuan T."/>
            <person name="Jiang B."/>
            <person name="Yang W."/>
            <person name="Lam T.T.-Y."/>
            <person name="Chang Q."/>
            <person name="Ding S."/>
            <person name="Wang X."/>
            <person name="Zhu J."/>
            <person name="Ruan X."/>
            <person name="Zhao L."/>
            <person name="Wei J."/>
            <person name="Que T."/>
            <person name="Du C."/>
            <person name="Cheng J."/>
            <person name="Dai P."/>
            <person name="Han X."/>
            <person name="Huang E."/>
            <person name="Gao Y."/>
            <person name="Liu J."/>
            <person name="Shao H."/>
            <person name="Ye R."/>
            <person name="Li L."/>
            <person name="Wei W."/>
            <person name="Wang X."/>
            <person name="Wang C."/>
            <person name="Yang T."/>
            <person name="Huo Q."/>
            <person name="Li W."/>
            <person name="Guo W."/>
            <person name="Chen H."/>
            <person name="Zhou L."/>
            <person name="Ni X."/>
            <person name="Tian J."/>
            <person name="Zhou Y."/>
            <person name="Sheng Y."/>
            <person name="Liu T."/>
            <person name="Pan Y."/>
            <person name="Xia L."/>
            <person name="Li J."/>
            <person name="Zhao F."/>
            <person name="Cao W."/>
        </authorList>
    </citation>
    <scope>NUCLEOTIDE SEQUENCE</scope>
    <source>
        <strain evidence="1">Hyas-2018</strain>
    </source>
</reference>
<proteinExistence type="predicted"/>
<accession>A0ACB7SXW5</accession>
<dbReference type="EMBL" id="CM023482">
    <property type="protein sequence ID" value="KAH6938892.1"/>
    <property type="molecule type" value="Genomic_DNA"/>
</dbReference>
<evidence type="ECO:0000313" key="2">
    <source>
        <dbReference type="Proteomes" id="UP000821845"/>
    </source>
</evidence>
<name>A0ACB7SXW5_HYAAI</name>
<protein>
    <submittedName>
        <fullName evidence="1">Uncharacterized protein</fullName>
    </submittedName>
</protein>
<evidence type="ECO:0000313" key="1">
    <source>
        <dbReference type="EMBL" id="KAH6938892.1"/>
    </source>
</evidence>
<keyword evidence="2" id="KW-1185">Reference proteome</keyword>
<organism evidence="1 2">
    <name type="scientific">Hyalomma asiaticum</name>
    <name type="common">Tick</name>
    <dbReference type="NCBI Taxonomy" id="266040"/>
    <lineage>
        <taxon>Eukaryota</taxon>
        <taxon>Metazoa</taxon>
        <taxon>Ecdysozoa</taxon>
        <taxon>Arthropoda</taxon>
        <taxon>Chelicerata</taxon>
        <taxon>Arachnida</taxon>
        <taxon>Acari</taxon>
        <taxon>Parasitiformes</taxon>
        <taxon>Ixodida</taxon>
        <taxon>Ixodoidea</taxon>
        <taxon>Ixodidae</taxon>
        <taxon>Hyalomminae</taxon>
        <taxon>Hyalomma</taxon>
    </lineage>
</organism>
<sequence>MRKQKEANFYGVSGSVFGNGDGHGVCLILKWLRVFRHAVINSSLTLLELFGLTLCGPLRTILLLQHKDLVVIVGIKALFTSAGGHSKGGVLLLALTLLLQTAFRTLSRTLAVDVGGAKRLNALSSVMSTLLLLPLLLFVKVPASMNGEALQVPFFVLPLVFSGLAIFVLDYYVESVCTLRLDSCITARLGSLTVFSAALLLAFSWGTSSHAGHSWTGLTSGQHSLSGGLIFAWVMFMFGECDEASINACWGSVEVI</sequence>
<gene>
    <name evidence="1" type="ORF">HPB50_014679</name>
</gene>
<comment type="caution">
    <text evidence="1">The sequence shown here is derived from an EMBL/GenBank/DDBJ whole genome shotgun (WGS) entry which is preliminary data.</text>
</comment>
<dbReference type="Proteomes" id="UP000821845">
    <property type="component" value="Chromosome 2"/>
</dbReference>